<name>A0A1U7NA95_9CYAN</name>
<evidence type="ECO:0000256" key="1">
    <source>
        <dbReference type="SAM" id="MobiDB-lite"/>
    </source>
</evidence>
<proteinExistence type="predicted"/>
<evidence type="ECO:0000313" key="2">
    <source>
        <dbReference type="EMBL" id="OLT62866.1"/>
    </source>
</evidence>
<sequence>MGRWGDLTRVGFLHLGPAPPPTPDRSGADQKERKRKTTKKRCSAAKGGFPHERLNQDNDDF</sequence>
<gene>
    <name evidence="2" type="ORF">BJP37_31345</name>
</gene>
<feature type="compositionally biased region" description="Basic and acidic residues" evidence="1">
    <location>
        <begin position="49"/>
        <end position="61"/>
    </location>
</feature>
<evidence type="ECO:0000313" key="3">
    <source>
        <dbReference type="Proteomes" id="UP000186657"/>
    </source>
</evidence>
<dbReference type="Proteomes" id="UP000186657">
    <property type="component" value="Unassembled WGS sequence"/>
</dbReference>
<dbReference type="AlphaFoldDB" id="A0A1U7NA95"/>
<reference evidence="2 3" key="1">
    <citation type="submission" date="2016-10" db="EMBL/GenBank/DDBJ databases">
        <title>Comparative genomics uncovers the prolific and rare metabolic potential of the cyanobacterial genus Moorea.</title>
        <authorList>
            <person name="Leao T."/>
            <person name="Castelao G."/>
            <person name="Korobeynikov A."/>
            <person name="Monroe E.A."/>
            <person name="Podell S."/>
            <person name="Glukhov E."/>
            <person name="Allen E."/>
            <person name="Gerwick W.H."/>
            <person name="Gerwick L."/>
        </authorList>
    </citation>
    <scope>NUCLEOTIDE SEQUENCE [LARGE SCALE GENOMIC DNA]</scope>
    <source>
        <strain evidence="2 3">PNG5-198</strain>
    </source>
</reference>
<organism evidence="2 3">
    <name type="scientific">Moorena bouillonii PNG</name>
    <dbReference type="NCBI Taxonomy" id="568701"/>
    <lineage>
        <taxon>Bacteria</taxon>
        <taxon>Bacillati</taxon>
        <taxon>Cyanobacteriota</taxon>
        <taxon>Cyanophyceae</taxon>
        <taxon>Coleofasciculales</taxon>
        <taxon>Coleofasciculaceae</taxon>
        <taxon>Moorena</taxon>
    </lineage>
</organism>
<dbReference type="RefSeq" id="WP_075905327.1">
    <property type="nucleotide sequence ID" value="NZ_MKZS01000001.1"/>
</dbReference>
<accession>A0A1U7NA95</accession>
<comment type="caution">
    <text evidence="2">The sequence shown here is derived from an EMBL/GenBank/DDBJ whole genome shotgun (WGS) entry which is preliminary data.</text>
</comment>
<keyword evidence="3" id="KW-1185">Reference proteome</keyword>
<protein>
    <submittedName>
        <fullName evidence="2">Uncharacterized protein</fullName>
    </submittedName>
</protein>
<dbReference type="EMBL" id="MKZS01000001">
    <property type="protein sequence ID" value="OLT62866.1"/>
    <property type="molecule type" value="Genomic_DNA"/>
</dbReference>
<feature type="compositionally biased region" description="Basic residues" evidence="1">
    <location>
        <begin position="33"/>
        <end position="43"/>
    </location>
</feature>
<feature type="region of interest" description="Disordered" evidence="1">
    <location>
        <begin position="1"/>
        <end position="61"/>
    </location>
</feature>